<evidence type="ECO:0008006" key="3">
    <source>
        <dbReference type="Google" id="ProtNLM"/>
    </source>
</evidence>
<dbReference type="SUPFAM" id="SSF82171">
    <property type="entry name" value="DPP6 N-terminal domain-like"/>
    <property type="match status" value="1"/>
</dbReference>
<organism evidence="1 2">
    <name type="scientific">Rhodohalobacter mucosus</name>
    <dbReference type="NCBI Taxonomy" id="2079485"/>
    <lineage>
        <taxon>Bacteria</taxon>
        <taxon>Pseudomonadati</taxon>
        <taxon>Balneolota</taxon>
        <taxon>Balneolia</taxon>
        <taxon>Balneolales</taxon>
        <taxon>Balneolaceae</taxon>
        <taxon>Rhodohalobacter</taxon>
    </lineage>
</organism>
<sequence length="261" mass="29781">MMLIAMSSESRAQSINEVIEQFDLSPQMISYHPEGEWIMSTRSDGDNPYLLLRIEGEEASATEIDTLDYGYYLNVSRLSNDGDQLLYGFLDTLGTDSQRRTYLRTYENGTFGEPVDFREKTGLNALTYFMIDEPGNVYFYTYAMDPKGIYKIEKDAEGYGEPELLIANRPNFVPFSPLLIDENTMLLAQHGQGDNSVNGIYVSKKEDNHWSTPKKLEGLPYGWSLGFGKDDNVIYLIAETRKVKQIPLAEIRERVNMVLDE</sequence>
<evidence type="ECO:0000313" key="1">
    <source>
        <dbReference type="EMBL" id="PWN07068.1"/>
    </source>
</evidence>
<keyword evidence="2" id="KW-1185">Reference proteome</keyword>
<proteinExistence type="predicted"/>
<accession>A0A316TT75</accession>
<dbReference type="EMBL" id="QGGB01000005">
    <property type="protein sequence ID" value="PWN07068.1"/>
    <property type="molecule type" value="Genomic_DNA"/>
</dbReference>
<protein>
    <recommendedName>
        <fullName evidence="3">WD40 repeat protein</fullName>
    </recommendedName>
</protein>
<comment type="caution">
    <text evidence="1">The sequence shown here is derived from an EMBL/GenBank/DDBJ whole genome shotgun (WGS) entry which is preliminary data.</text>
</comment>
<gene>
    <name evidence="1" type="ORF">DDZ15_07305</name>
</gene>
<reference evidence="1 2" key="1">
    <citation type="submission" date="2018-05" db="EMBL/GenBank/DDBJ databases">
        <title>Rhodohalobacter halophilus gen. nov., sp. nov., a moderately halophilic member of the family Balneolaceae.</title>
        <authorList>
            <person name="Liu Z.-W."/>
        </authorList>
    </citation>
    <scope>NUCLEOTIDE SEQUENCE [LARGE SCALE GENOMIC DNA]</scope>
    <source>
        <strain evidence="1 2">8A47</strain>
    </source>
</reference>
<dbReference type="Proteomes" id="UP000245533">
    <property type="component" value="Unassembled WGS sequence"/>
</dbReference>
<evidence type="ECO:0000313" key="2">
    <source>
        <dbReference type="Proteomes" id="UP000245533"/>
    </source>
</evidence>
<dbReference type="AlphaFoldDB" id="A0A316TT75"/>
<name>A0A316TT75_9BACT</name>